<evidence type="ECO:0000256" key="1">
    <source>
        <dbReference type="PROSITE-ProRule" id="PRU10141"/>
    </source>
</evidence>
<evidence type="ECO:0000313" key="3">
    <source>
        <dbReference type="Proteomes" id="UP000887565"/>
    </source>
</evidence>
<dbReference type="InterPro" id="IPR017441">
    <property type="entry name" value="Protein_kinase_ATP_BS"/>
</dbReference>
<feature type="binding site" evidence="1">
    <location>
        <position position="43"/>
    </location>
    <ligand>
        <name>ATP</name>
        <dbReference type="ChEBI" id="CHEBI:30616"/>
    </ligand>
</feature>
<keyword evidence="1" id="KW-0547">Nucleotide-binding</keyword>
<dbReference type="Gene3D" id="3.30.200.20">
    <property type="entry name" value="Phosphorylase Kinase, domain 1"/>
    <property type="match status" value="1"/>
</dbReference>
<dbReference type="GO" id="GO:0005524">
    <property type="term" value="F:ATP binding"/>
    <property type="evidence" value="ECO:0007669"/>
    <property type="project" value="UniProtKB-UniRule"/>
</dbReference>
<dbReference type="PROSITE" id="PS50011">
    <property type="entry name" value="PROTEIN_KINASE_DOM"/>
    <property type="match status" value="1"/>
</dbReference>
<dbReference type="SUPFAM" id="SSF56112">
    <property type="entry name" value="Protein kinase-like (PK-like)"/>
    <property type="match status" value="1"/>
</dbReference>
<dbReference type="PANTHER" id="PTHR11909">
    <property type="entry name" value="CASEIN KINASE-RELATED"/>
    <property type="match status" value="1"/>
</dbReference>
<keyword evidence="1" id="KW-0067">ATP-binding</keyword>
<dbReference type="GO" id="GO:0004672">
    <property type="term" value="F:protein kinase activity"/>
    <property type="evidence" value="ECO:0007669"/>
    <property type="project" value="InterPro"/>
</dbReference>
<feature type="domain" description="Protein kinase" evidence="2">
    <location>
        <begin position="14"/>
        <end position="192"/>
    </location>
</feature>
<dbReference type="PROSITE" id="PS00107">
    <property type="entry name" value="PROTEIN_KINASE_ATP"/>
    <property type="match status" value="1"/>
</dbReference>
<keyword evidence="3" id="KW-1185">Reference proteome</keyword>
<accession>A0A915ILK2</accession>
<organism evidence="3 4">
    <name type="scientific">Romanomermis culicivorax</name>
    <name type="common">Nematode worm</name>
    <dbReference type="NCBI Taxonomy" id="13658"/>
    <lineage>
        <taxon>Eukaryota</taxon>
        <taxon>Metazoa</taxon>
        <taxon>Ecdysozoa</taxon>
        <taxon>Nematoda</taxon>
        <taxon>Enoplea</taxon>
        <taxon>Dorylaimia</taxon>
        <taxon>Mermithida</taxon>
        <taxon>Mermithoidea</taxon>
        <taxon>Mermithidae</taxon>
        <taxon>Romanomermis</taxon>
    </lineage>
</organism>
<name>A0A915ILK2_ROMCU</name>
<proteinExistence type="predicted"/>
<sequence>MRPVNTGDVIKERFEVKESLGEGGYGAVYHVWDAQLKEDLALKACDLDSEVALHYPGKMFCGTPQRKLEMRFDGYYFRLDRKYFPFKVELERPTDNEPGLEIEIGIIKKLQFSKYVTRYKDEGRVGPLRYVIMQLVGKNLADLRTRCPRAHFSPNTTANLALQCLEAISDVHSVGIYKSTNCDLHEMTIELI</sequence>
<dbReference type="InterPro" id="IPR050235">
    <property type="entry name" value="CK1_Ser-Thr_kinase"/>
</dbReference>
<dbReference type="WBParaSite" id="nRc.2.0.1.t14318-RA">
    <property type="protein sequence ID" value="nRc.2.0.1.t14318-RA"/>
    <property type="gene ID" value="nRc.2.0.1.g14318"/>
</dbReference>
<dbReference type="Proteomes" id="UP000887565">
    <property type="component" value="Unplaced"/>
</dbReference>
<dbReference type="Gene3D" id="1.10.510.10">
    <property type="entry name" value="Transferase(Phosphotransferase) domain 1"/>
    <property type="match status" value="1"/>
</dbReference>
<dbReference type="InterPro" id="IPR000719">
    <property type="entry name" value="Prot_kinase_dom"/>
</dbReference>
<dbReference type="InterPro" id="IPR011009">
    <property type="entry name" value="Kinase-like_dom_sf"/>
</dbReference>
<evidence type="ECO:0000259" key="2">
    <source>
        <dbReference type="PROSITE" id="PS50011"/>
    </source>
</evidence>
<protein>
    <submittedName>
        <fullName evidence="4">Protein kinase domain-containing protein</fullName>
    </submittedName>
</protein>
<evidence type="ECO:0000313" key="4">
    <source>
        <dbReference type="WBParaSite" id="nRc.2.0.1.t14318-RA"/>
    </source>
</evidence>
<dbReference type="AlphaFoldDB" id="A0A915ILK2"/>
<reference evidence="4" key="1">
    <citation type="submission" date="2022-11" db="UniProtKB">
        <authorList>
            <consortium name="WormBaseParasite"/>
        </authorList>
    </citation>
    <scope>IDENTIFICATION</scope>
</reference>